<feature type="domain" description="Tail spike" evidence="1">
    <location>
        <begin position="87"/>
        <end position="327"/>
    </location>
</feature>
<evidence type="ECO:0000313" key="4">
    <source>
        <dbReference type="Proteomes" id="UP000031449"/>
    </source>
</evidence>
<organism evidence="3 4">
    <name type="scientific">Jeotgalibacillus malaysiensis</name>
    <dbReference type="NCBI Taxonomy" id="1508404"/>
    <lineage>
        <taxon>Bacteria</taxon>
        <taxon>Bacillati</taxon>
        <taxon>Bacillota</taxon>
        <taxon>Bacilli</taxon>
        <taxon>Bacillales</taxon>
        <taxon>Caryophanaceae</taxon>
        <taxon>Jeotgalibacillus</taxon>
    </lineage>
</organism>
<accession>A0A0B5AP28</accession>
<dbReference type="Proteomes" id="UP000031449">
    <property type="component" value="Chromosome"/>
</dbReference>
<proteinExistence type="predicted"/>
<keyword evidence="4" id="KW-1185">Reference proteome</keyword>
<evidence type="ECO:0000313" key="3">
    <source>
        <dbReference type="EMBL" id="AJD92025.1"/>
    </source>
</evidence>
<dbReference type="Pfam" id="PF06605">
    <property type="entry name" value="Prophage_tail"/>
    <property type="match status" value="1"/>
</dbReference>
<evidence type="ECO:0000259" key="2">
    <source>
        <dbReference type="Pfam" id="PF18994"/>
    </source>
</evidence>
<dbReference type="HOGENOM" id="CLU_010009_1_0_9"/>
<dbReference type="Gene3D" id="6.20.110.10">
    <property type="match status" value="1"/>
</dbReference>
<reference evidence="3 4" key="1">
    <citation type="submission" date="2014-08" db="EMBL/GenBank/DDBJ databases">
        <title>Complete genome of a marine bacteria Jeotgalibacillus malaysiensis.</title>
        <authorList>
            <person name="Yaakop A.S."/>
            <person name="Chan K.-G."/>
            <person name="Goh K.M."/>
        </authorList>
    </citation>
    <scope>NUCLEOTIDE SEQUENCE [LARGE SCALE GENOMIC DNA]</scope>
    <source>
        <strain evidence="3 4">D5</strain>
    </source>
</reference>
<sequence length="616" mass="68718">MLPVTNLIGETKLLRHIKQVTRTRRVNGEKTLSFVALPDDRDEEAWGYVDTESKINFLGDEFVIKRNNEKGVGNQSIKQVDAVHSFFNVMINCFQYNLHNGSQTFAAALTRVFEPTPYTFSIVDSFNAETFENFGRENCLALFQKVLERYGSEFELIGNTVYLKRKIGADTGFQFRWKHNVKAIDKSVDTNNLATYIMGYGGQPNENGEYPITLPHEDNVELFGRLDADAVYDERITTVEGMQERLERELISEPQLSITVDITDRDLFRNEGDRGFIIYEPMKIKVNARVVEVQETFEYINKKWQVVKTAVTLSNLKEKLTDQNTRFAQTSKRLDRLFEGREPLPYNVLPEAVRIASEAINNSLTEIQYPPGQGIVLQDPNNPNRLIRLTSAGIGISDDGGQTYRTAMTGVGIVADEIATGILRANNVAIVGEDDLFFWDGTGLWAINAADNTKYVKLDSNGLYIAKGAMTIERPDGFVVMNSGILQSEFATDEHDPPFMENVSINGIWKTTTETSPANFNAYFFKHTSRYLNIRFALHDSGGGQGSRLSVYSVGGGGALLGQRTVYNVTSGQAVEETLTIDLGIPDGTEKGVYVRLNTNTGGTASGRVLKRTLSG</sequence>
<dbReference type="EMBL" id="CP009416">
    <property type="protein sequence ID" value="AJD92025.1"/>
    <property type="molecule type" value="Genomic_DNA"/>
</dbReference>
<dbReference type="NCBIfam" id="TIGR01665">
    <property type="entry name" value="put_anti_recept"/>
    <property type="match status" value="1"/>
</dbReference>
<dbReference type="InterPro" id="IPR010572">
    <property type="entry name" value="Tail_dom"/>
</dbReference>
<evidence type="ECO:0000259" key="1">
    <source>
        <dbReference type="Pfam" id="PF06605"/>
    </source>
</evidence>
<evidence type="ECO:0008006" key="5">
    <source>
        <dbReference type="Google" id="ProtNLM"/>
    </source>
</evidence>
<dbReference type="Pfam" id="PF18994">
    <property type="entry name" value="Prophage_tailD1"/>
    <property type="match status" value="1"/>
</dbReference>
<feature type="domain" description="Prophage endopeptidase tail N-terminal" evidence="2">
    <location>
        <begin position="14"/>
        <end position="84"/>
    </location>
</feature>
<dbReference type="InterPro" id="IPR007119">
    <property type="entry name" value="Phage_tail_spike_N"/>
</dbReference>
<dbReference type="OrthoDB" id="2311165at2"/>
<name>A0A0B5AP28_9BACL</name>
<protein>
    <recommendedName>
        <fullName evidence="5">Prophage tail endopeptidase domain-containing protein</fullName>
    </recommendedName>
</protein>
<dbReference type="STRING" id="1508404.JMA_27080"/>
<dbReference type="InterPro" id="IPR044051">
    <property type="entry name" value="Prophage_tail_N"/>
</dbReference>
<dbReference type="AlphaFoldDB" id="A0A0B5AP28"/>
<dbReference type="BioCyc" id="JESP1508404:G14D9-11988-MONOMER"/>
<dbReference type="KEGG" id="jeo:JMA_27080"/>
<gene>
    <name evidence="3" type="ORF">JMA_27080</name>
</gene>
<dbReference type="Gene3D" id="3.55.50.40">
    <property type="match status" value="1"/>
</dbReference>